<reference evidence="10 11" key="1">
    <citation type="submission" date="2019-10" db="EMBL/GenBank/DDBJ databases">
        <title>Alkalibaculum tamaniensis sp.nov., a new alkaliphilic acetogen, isolated on methoxylated aromatics from a mud volcano.</title>
        <authorList>
            <person name="Khomyakova M.A."/>
            <person name="Merkel A.Y."/>
            <person name="Bonch-Osmolovskaya E.A."/>
            <person name="Slobodkin A.I."/>
        </authorList>
    </citation>
    <scope>NUCLEOTIDE SEQUENCE [LARGE SCALE GENOMIC DNA]</scope>
    <source>
        <strain evidence="10 11">M08DMB</strain>
    </source>
</reference>
<comment type="cofactor">
    <cofactor evidence="1 6">
        <name>FAD</name>
        <dbReference type="ChEBI" id="CHEBI:57692"/>
    </cofactor>
</comment>
<evidence type="ECO:0000256" key="1">
    <source>
        <dbReference type="ARBA" id="ARBA00001974"/>
    </source>
</evidence>
<dbReference type="GO" id="GO:0003995">
    <property type="term" value="F:acyl-CoA dehydrogenase activity"/>
    <property type="evidence" value="ECO:0007669"/>
    <property type="project" value="InterPro"/>
</dbReference>
<evidence type="ECO:0000313" key="11">
    <source>
        <dbReference type="Proteomes" id="UP000440004"/>
    </source>
</evidence>
<feature type="domain" description="Acyl-CoA dehydrogenase/oxidase C-terminal" evidence="7">
    <location>
        <begin position="229"/>
        <end position="377"/>
    </location>
</feature>
<keyword evidence="5 6" id="KW-0560">Oxidoreductase</keyword>
<dbReference type="InterPro" id="IPR009075">
    <property type="entry name" value="AcylCo_DH/oxidase_C"/>
</dbReference>
<dbReference type="PROSITE" id="PS00073">
    <property type="entry name" value="ACYL_COA_DH_2"/>
    <property type="match status" value="1"/>
</dbReference>
<dbReference type="GO" id="GO:0050660">
    <property type="term" value="F:flavin adenine dinucleotide binding"/>
    <property type="evidence" value="ECO:0007669"/>
    <property type="project" value="InterPro"/>
</dbReference>
<dbReference type="RefSeq" id="WP_152805126.1">
    <property type="nucleotide sequence ID" value="NZ_WHNX01000020.1"/>
</dbReference>
<protein>
    <submittedName>
        <fullName evidence="10">Acyl-CoA dehydrogenase</fullName>
    </submittedName>
</protein>
<evidence type="ECO:0000313" key="10">
    <source>
        <dbReference type="EMBL" id="MPW26527.1"/>
    </source>
</evidence>
<name>A0A6A7KBG3_9FIRM</name>
<evidence type="ECO:0000256" key="2">
    <source>
        <dbReference type="ARBA" id="ARBA00009347"/>
    </source>
</evidence>
<evidence type="ECO:0000259" key="7">
    <source>
        <dbReference type="Pfam" id="PF00441"/>
    </source>
</evidence>
<accession>A0A6A7KBG3</accession>
<dbReference type="InterPro" id="IPR006089">
    <property type="entry name" value="Acyl-CoA_DH_CS"/>
</dbReference>
<keyword evidence="4 6" id="KW-0274">FAD</keyword>
<evidence type="ECO:0000259" key="9">
    <source>
        <dbReference type="Pfam" id="PF02771"/>
    </source>
</evidence>
<evidence type="ECO:0000256" key="5">
    <source>
        <dbReference type="ARBA" id="ARBA00023002"/>
    </source>
</evidence>
<dbReference type="Gene3D" id="1.20.140.10">
    <property type="entry name" value="Butyryl-CoA Dehydrogenase, subunit A, domain 3"/>
    <property type="match status" value="1"/>
</dbReference>
<feature type="domain" description="Acyl-CoA oxidase/dehydrogenase middle" evidence="8">
    <location>
        <begin position="122"/>
        <end position="216"/>
    </location>
</feature>
<feature type="domain" description="Acyl-CoA dehydrogenase/oxidase N-terminal" evidence="9">
    <location>
        <begin position="7"/>
        <end position="118"/>
    </location>
</feature>
<dbReference type="InterPro" id="IPR046373">
    <property type="entry name" value="Acyl-CoA_Oxase/DH_mid-dom_sf"/>
</dbReference>
<dbReference type="PIRSF" id="PIRSF016578">
    <property type="entry name" value="HsaA"/>
    <property type="match status" value="1"/>
</dbReference>
<dbReference type="InterPro" id="IPR036250">
    <property type="entry name" value="AcylCo_DH-like_C"/>
</dbReference>
<keyword evidence="11" id="KW-1185">Reference proteome</keyword>
<dbReference type="CDD" id="cd01158">
    <property type="entry name" value="SCAD_SBCAD"/>
    <property type="match status" value="1"/>
</dbReference>
<dbReference type="Pfam" id="PF02770">
    <property type="entry name" value="Acyl-CoA_dh_M"/>
    <property type="match status" value="1"/>
</dbReference>
<gene>
    <name evidence="10" type="ORF">GC105_12080</name>
</gene>
<dbReference type="SUPFAM" id="SSF47203">
    <property type="entry name" value="Acyl-CoA dehydrogenase C-terminal domain-like"/>
    <property type="match status" value="1"/>
</dbReference>
<proteinExistence type="inferred from homology"/>
<dbReference type="Gene3D" id="2.40.110.10">
    <property type="entry name" value="Butyryl-CoA Dehydrogenase, subunit A, domain 2"/>
    <property type="match status" value="1"/>
</dbReference>
<dbReference type="Pfam" id="PF02771">
    <property type="entry name" value="Acyl-CoA_dh_N"/>
    <property type="match status" value="1"/>
</dbReference>
<dbReference type="Proteomes" id="UP000440004">
    <property type="component" value="Unassembled WGS sequence"/>
</dbReference>
<dbReference type="FunFam" id="1.10.540.10:FF:000002">
    <property type="entry name" value="Acyl-CoA dehydrogenase FadE19"/>
    <property type="match status" value="1"/>
</dbReference>
<comment type="similarity">
    <text evidence="2 6">Belongs to the acyl-CoA dehydrogenase family.</text>
</comment>
<keyword evidence="3 6" id="KW-0285">Flavoprotein</keyword>
<comment type="caution">
    <text evidence="10">The sequence shown here is derived from an EMBL/GenBank/DDBJ whole genome shotgun (WGS) entry which is preliminary data.</text>
</comment>
<dbReference type="EMBL" id="WHNX01000020">
    <property type="protein sequence ID" value="MPW26527.1"/>
    <property type="molecule type" value="Genomic_DNA"/>
</dbReference>
<dbReference type="AlphaFoldDB" id="A0A6A7KBG3"/>
<dbReference type="FunFam" id="1.20.140.10:FF:000004">
    <property type="entry name" value="Acyl-CoA dehydrogenase FadE25"/>
    <property type="match status" value="1"/>
</dbReference>
<dbReference type="InterPro" id="IPR013786">
    <property type="entry name" value="AcylCoA_DH/ox_N"/>
</dbReference>
<evidence type="ECO:0000256" key="3">
    <source>
        <dbReference type="ARBA" id="ARBA00022630"/>
    </source>
</evidence>
<dbReference type="Pfam" id="PF00441">
    <property type="entry name" value="Acyl-CoA_dh_1"/>
    <property type="match status" value="1"/>
</dbReference>
<dbReference type="FunFam" id="2.40.110.10:FF:000001">
    <property type="entry name" value="Acyl-CoA dehydrogenase, mitochondrial"/>
    <property type="match status" value="1"/>
</dbReference>
<dbReference type="PANTHER" id="PTHR43884">
    <property type="entry name" value="ACYL-COA DEHYDROGENASE"/>
    <property type="match status" value="1"/>
</dbReference>
<evidence type="ECO:0000259" key="8">
    <source>
        <dbReference type="Pfam" id="PF02770"/>
    </source>
</evidence>
<dbReference type="InterPro" id="IPR009100">
    <property type="entry name" value="AcylCoA_DH/oxidase_NM_dom_sf"/>
</dbReference>
<dbReference type="InterPro" id="IPR006091">
    <property type="entry name" value="Acyl-CoA_Oxase/DH_mid-dom"/>
</dbReference>
<evidence type="ECO:0000256" key="4">
    <source>
        <dbReference type="ARBA" id="ARBA00022827"/>
    </source>
</evidence>
<dbReference type="PANTHER" id="PTHR43884:SF12">
    <property type="entry name" value="ISOVALERYL-COA DEHYDROGENASE, MITOCHONDRIAL-RELATED"/>
    <property type="match status" value="1"/>
</dbReference>
<sequence length="379" mass="41515">MDFNLDPKHQMIKEVCRKFADNEVETIAAEIDETERFPLETIEKMGKLGLMGISIPKEYGGAGAGYTGFAIAIEEISKSCATTSVILVAHTSLCASMIYNSGNKEQKQKYLVPLAKGEKLGAFGLTEPNAGSDASNQQTTAVLNGDHYLLNGSKIFITNGAHADTYVITAMTDTSKGLRGISAFIIEKGWEGFSFGPPENKMGIRGSSTTELIFQDIKVPKENLIGKEGQGFKMAMMTLDAGRIVVAAQALGIAEAALEESIKYVKERIQFKKPLSKQQIIQFMIADMATEVENGRNLVYKSAWLKDNGKSFGISSSMAKLYCSEMASRVTNKAIQLHGGYGYIKDYKVERLMRDARITEIYEGTSEIQRTVISSSILK</sequence>
<dbReference type="SUPFAM" id="SSF56645">
    <property type="entry name" value="Acyl-CoA dehydrogenase NM domain-like"/>
    <property type="match status" value="1"/>
</dbReference>
<dbReference type="InterPro" id="IPR037069">
    <property type="entry name" value="AcylCoA_DH/ox_N_sf"/>
</dbReference>
<organism evidence="10 11">
    <name type="scientific">Alkalibaculum sporogenes</name>
    <dbReference type="NCBI Taxonomy" id="2655001"/>
    <lineage>
        <taxon>Bacteria</taxon>
        <taxon>Bacillati</taxon>
        <taxon>Bacillota</taxon>
        <taxon>Clostridia</taxon>
        <taxon>Eubacteriales</taxon>
        <taxon>Eubacteriaceae</taxon>
        <taxon>Alkalibaculum</taxon>
    </lineage>
</organism>
<dbReference type="Gene3D" id="1.10.540.10">
    <property type="entry name" value="Acyl-CoA dehydrogenase/oxidase, N-terminal domain"/>
    <property type="match status" value="1"/>
</dbReference>
<evidence type="ECO:0000256" key="6">
    <source>
        <dbReference type="RuleBase" id="RU362125"/>
    </source>
</evidence>